<dbReference type="InterPro" id="IPR036322">
    <property type="entry name" value="WD40_repeat_dom_sf"/>
</dbReference>
<comment type="function">
    <text evidence="6">Required for maturation of ribosomal RNAs and formation of the large ribosomal subunit.</text>
</comment>
<reference evidence="9" key="1">
    <citation type="submission" date="2022-01" db="EMBL/GenBank/DDBJ databases">
        <authorList>
            <person name="King R."/>
        </authorList>
    </citation>
    <scope>NUCLEOTIDE SEQUENCE</scope>
</reference>
<dbReference type="HAMAP" id="MF_03029">
    <property type="entry name" value="WDR12"/>
    <property type="match status" value="1"/>
</dbReference>
<dbReference type="PRINTS" id="PR00320">
    <property type="entry name" value="GPROTEINBRPT"/>
</dbReference>
<keyword evidence="10" id="KW-1185">Reference proteome</keyword>
<dbReference type="GO" id="GO:0000466">
    <property type="term" value="P:maturation of 5.8S rRNA from tricistronic rRNA transcript (SSU-rRNA, 5.8S rRNA, LSU-rRNA)"/>
    <property type="evidence" value="ECO:0007669"/>
    <property type="project" value="UniProtKB-UniRule"/>
</dbReference>
<evidence type="ECO:0000313" key="9">
    <source>
        <dbReference type="EMBL" id="CAG9799080.1"/>
    </source>
</evidence>
<dbReference type="PANTHER" id="PTHR19855:SF11">
    <property type="entry name" value="RIBOSOME BIOGENESIS PROTEIN WDR12"/>
    <property type="match status" value="1"/>
</dbReference>
<dbReference type="PROSITE" id="PS50082">
    <property type="entry name" value="WD_REPEATS_2"/>
    <property type="match status" value="6"/>
</dbReference>
<dbReference type="OrthoDB" id="10251381at2759"/>
<accession>A0A9N9RLU7</accession>
<evidence type="ECO:0000256" key="6">
    <source>
        <dbReference type="HAMAP-Rule" id="MF_03029"/>
    </source>
</evidence>
<reference evidence="9" key="2">
    <citation type="submission" date="2022-10" db="EMBL/GenBank/DDBJ databases">
        <authorList>
            <consortium name="ENA_rothamsted_submissions"/>
            <consortium name="culmorum"/>
            <person name="King R."/>
        </authorList>
    </citation>
    <scope>NUCLEOTIDE SEQUENCE</scope>
</reference>
<feature type="repeat" description="WD" evidence="7">
    <location>
        <begin position="259"/>
        <end position="292"/>
    </location>
</feature>
<proteinExistence type="inferred from homology"/>
<dbReference type="GO" id="GO:0000463">
    <property type="term" value="P:maturation of LSU-rRNA from tricistronic rRNA transcript (SSU-rRNA, 5.8S rRNA, LSU-rRNA)"/>
    <property type="evidence" value="ECO:0007669"/>
    <property type="project" value="UniProtKB-UniRule"/>
</dbReference>
<dbReference type="GO" id="GO:0005654">
    <property type="term" value="C:nucleoplasm"/>
    <property type="evidence" value="ECO:0007669"/>
    <property type="project" value="UniProtKB-SubCell"/>
</dbReference>
<gene>
    <name evidence="9" type="ORF">CHIRRI_LOCUS2055</name>
</gene>
<dbReference type="PROSITE" id="PS50294">
    <property type="entry name" value="WD_REPEATS_REGION"/>
    <property type="match status" value="4"/>
</dbReference>
<dbReference type="PANTHER" id="PTHR19855">
    <property type="entry name" value="WD40 REPEAT PROTEIN 12, 37"/>
    <property type="match status" value="1"/>
</dbReference>
<evidence type="ECO:0000256" key="5">
    <source>
        <dbReference type="ARBA" id="ARBA00023242"/>
    </source>
</evidence>
<dbReference type="InterPro" id="IPR015943">
    <property type="entry name" value="WD40/YVTN_repeat-like_dom_sf"/>
</dbReference>
<feature type="repeat" description="WD" evidence="7">
    <location>
        <begin position="123"/>
        <end position="148"/>
    </location>
</feature>
<keyword evidence="3 7" id="KW-0853">WD repeat</keyword>
<feature type="repeat" description="WD" evidence="7">
    <location>
        <begin position="388"/>
        <end position="419"/>
    </location>
</feature>
<dbReference type="GO" id="GO:0005730">
    <property type="term" value="C:nucleolus"/>
    <property type="evidence" value="ECO:0007669"/>
    <property type="project" value="UniProtKB-SubCell"/>
</dbReference>
<evidence type="ECO:0000256" key="1">
    <source>
        <dbReference type="ARBA" id="ARBA00022517"/>
    </source>
</evidence>
<sequence>MASKSIRKDEEQQIQIHLITKQAQFAVPNTPYTIPSNVTVVELNNLINTILQENQNEMFTSEILFDFLVRGEFLKTSLLKHLKDNEISFEDVIDVEYVERFPAPEILDCLLHDDWVSAVQMCGELILTGSYDNSVNVWNMKGEHKLTLSGHEAPVKGVGWISLNEDNGTAVFASGSKDQTVMIWEYNINANKASCIFTCKGHERAVECLSISPNSKLLASGGWDNFLKIWSTSTLEDYHGSSKKMKIEDTNVRTPQTTLEGHREAISSVQWIDNSTILTSSWDHTMKIWDLEMKALKTEIPANKSIFEASHSPLNGMIIAASSDKNLRLFDPRSNHGTIVKSTFLGHSQWVSSVKWSKTEEFLFISGSYDNTVKLWDYRSPKAPLFDLIGHEDKVMVVDWSNPKYMVSGGSDNSLRIFKSKKVLEE</sequence>
<evidence type="ECO:0000256" key="2">
    <source>
        <dbReference type="ARBA" id="ARBA00022552"/>
    </source>
</evidence>
<comment type="similarity">
    <text evidence="6">Belongs to the WD repeat WDR12/YTM1 family.</text>
</comment>
<dbReference type="InterPro" id="IPR001680">
    <property type="entry name" value="WD40_rpt"/>
</dbReference>
<dbReference type="CDD" id="cd00200">
    <property type="entry name" value="WD40"/>
    <property type="match status" value="1"/>
</dbReference>
<keyword evidence="1 6" id="KW-0690">Ribosome biogenesis</keyword>
<keyword evidence="2 6" id="KW-0698">rRNA processing</keyword>
<feature type="domain" description="NLE" evidence="8">
    <location>
        <begin position="14"/>
        <end position="82"/>
    </location>
</feature>
<evidence type="ECO:0000313" key="10">
    <source>
        <dbReference type="Proteomes" id="UP001153620"/>
    </source>
</evidence>
<dbReference type="Gene3D" id="2.130.10.10">
    <property type="entry name" value="YVTN repeat-like/Quinoprotein amine dehydrogenase"/>
    <property type="match status" value="2"/>
</dbReference>
<dbReference type="InterPro" id="IPR020472">
    <property type="entry name" value="WD40_PAC1"/>
</dbReference>
<dbReference type="Pfam" id="PF00400">
    <property type="entry name" value="WD40"/>
    <property type="match status" value="6"/>
</dbReference>
<feature type="repeat" description="WD" evidence="7">
    <location>
        <begin position="199"/>
        <end position="234"/>
    </location>
</feature>
<evidence type="ECO:0000256" key="3">
    <source>
        <dbReference type="ARBA" id="ARBA00022574"/>
    </source>
</evidence>
<dbReference type="EMBL" id="OU895877">
    <property type="protein sequence ID" value="CAG9799080.1"/>
    <property type="molecule type" value="Genomic_DNA"/>
</dbReference>
<evidence type="ECO:0000256" key="7">
    <source>
        <dbReference type="PROSITE-ProRule" id="PRU00221"/>
    </source>
</evidence>
<feature type="repeat" description="WD" evidence="7">
    <location>
        <begin position="344"/>
        <end position="380"/>
    </location>
</feature>
<keyword evidence="4" id="KW-0677">Repeat</keyword>
<dbReference type="FunFam" id="2.130.10.10:FF:001898">
    <property type="entry name" value="Ribosome biogenesis protein WDR12 homolog"/>
    <property type="match status" value="1"/>
</dbReference>
<evidence type="ECO:0000256" key="4">
    <source>
        <dbReference type="ARBA" id="ARBA00022737"/>
    </source>
</evidence>
<dbReference type="InterPro" id="IPR019775">
    <property type="entry name" value="WD40_repeat_CS"/>
</dbReference>
<dbReference type="PROSITE" id="PS00678">
    <property type="entry name" value="WD_REPEATS_1"/>
    <property type="match status" value="2"/>
</dbReference>
<dbReference type="GO" id="GO:0030687">
    <property type="term" value="C:preribosome, large subunit precursor"/>
    <property type="evidence" value="ECO:0007669"/>
    <property type="project" value="UniProtKB-UniRule"/>
</dbReference>
<name>A0A9N9RLU7_9DIPT</name>
<dbReference type="AlphaFoldDB" id="A0A9N9RLU7"/>
<dbReference type="SUPFAM" id="SSF50978">
    <property type="entry name" value="WD40 repeat-like"/>
    <property type="match status" value="1"/>
</dbReference>
<dbReference type="Pfam" id="PF08154">
    <property type="entry name" value="NLE"/>
    <property type="match status" value="1"/>
</dbReference>
<organism evidence="9 10">
    <name type="scientific">Chironomus riparius</name>
    <dbReference type="NCBI Taxonomy" id="315576"/>
    <lineage>
        <taxon>Eukaryota</taxon>
        <taxon>Metazoa</taxon>
        <taxon>Ecdysozoa</taxon>
        <taxon>Arthropoda</taxon>
        <taxon>Hexapoda</taxon>
        <taxon>Insecta</taxon>
        <taxon>Pterygota</taxon>
        <taxon>Neoptera</taxon>
        <taxon>Endopterygota</taxon>
        <taxon>Diptera</taxon>
        <taxon>Nematocera</taxon>
        <taxon>Chironomoidea</taxon>
        <taxon>Chironomidae</taxon>
        <taxon>Chironominae</taxon>
        <taxon>Chironomus</taxon>
    </lineage>
</organism>
<keyword evidence="5 6" id="KW-0539">Nucleus</keyword>
<dbReference type="Proteomes" id="UP001153620">
    <property type="component" value="Chromosome 1"/>
</dbReference>
<dbReference type="InterPro" id="IPR028599">
    <property type="entry name" value="WDR12/Ytm1"/>
</dbReference>
<feature type="repeat" description="WD" evidence="7">
    <location>
        <begin position="148"/>
        <end position="194"/>
    </location>
</feature>
<comment type="subcellular location">
    <subcellularLocation>
        <location evidence="6">Nucleus</location>
        <location evidence="6">Nucleolus</location>
    </subcellularLocation>
    <subcellularLocation>
        <location evidence="6">Nucleus</location>
        <location evidence="6">Nucleoplasm</location>
    </subcellularLocation>
</comment>
<evidence type="ECO:0000259" key="8">
    <source>
        <dbReference type="Pfam" id="PF08154"/>
    </source>
</evidence>
<protein>
    <recommendedName>
        <fullName evidence="6">Ribosome biogenesis protein WDR12 homolog</fullName>
    </recommendedName>
</protein>
<dbReference type="GO" id="GO:0043021">
    <property type="term" value="F:ribonucleoprotein complex binding"/>
    <property type="evidence" value="ECO:0007669"/>
    <property type="project" value="UniProtKB-UniRule"/>
</dbReference>
<dbReference type="SMART" id="SM00320">
    <property type="entry name" value="WD40"/>
    <property type="match status" value="7"/>
</dbReference>
<dbReference type="InterPro" id="IPR012972">
    <property type="entry name" value="NLE"/>
</dbReference>